<dbReference type="Pfam" id="PF13087">
    <property type="entry name" value="AAA_12"/>
    <property type="match status" value="1"/>
</dbReference>
<dbReference type="InterPro" id="IPR041677">
    <property type="entry name" value="DNA2/NAM7_AAA_11"/>
</dbReference>
<dbReference type="PANTHER" id="PTHR10887:SF341">
    <property type="entry name" value="NFX1-TYPE ZINC FINGER-CONTAINING PROTEIN 1"/>
    <property type="match status" value="1"/>
</dbReference>
<dbReference type="Proteomes" id="UP000001542">
    <property type="component" value="Unassembled WGS sequence"/>
</dbReference>
<feature type="domain" description="DNA2/NAM7 helicase-like C-terminal" evidence="2">
    <location>
        <begin position="548"/>
        <end position="679"/>
    </location>
</feature>
<dbReference type="GO" id="GO:0003723">
    <property type="term" value="F:RNA binding"/>
    <property type="evidence" value="ECO:0000318"/>
    <property type="project" value="GO_Central"/>
</dbReference>
<dbReference type="InterPro" id="IPR041679">
    <property type="entry name" value="DNA2/NAM7-like_C"/>
</dbReference>
<dbReference type="RefSeq" id="XP_001580267.1">
    <property type="nucleotide sequence ID" value="XM_001580217.1"/>
</dbReference>
<dbReference type="FunFam" id="3.40.50.300:FF:004217">
    <property type="entry name" value="Uncharacterized protein"/>
    <property type="match status" value="1"/>
</dbReference>
<dbReference type="VEuPathDB" id="TrichDB:TVAG_427510"/>
<protein>
    <recommendedName>
        <fullName evidence="5">DNA2/NAM7 helicase-like C-terminal domain-containing protein</fullName>
    </recommendedName>
</protein>
<keyword evidence="4" id="KW-1185">Reference proteome</keyword>
<dbReference type="AlphaFoldDB" id="A2DJR7"/>
<accession>A2DJR7</accession>
<evidence type="ECO:0000259" key="1">
    <source>
        <dbReference type="Pfam" id="PF13086"/>
    </source>
</evidence>
<dbReference type="EMBL" id="DS113209">
    <property type="protein sequence ID" value="EAY19281.1"/>
    <property type="molecule type" value="Genomic_DNA"/>
</dbReference>
<dbReference type="SUPFAM" id="SSF52540">
    <property type="entry name" value="P-loop containing nucleoside triphosphate hydrolases"/>
    <property type="match status" value="1"/>
</dbReference>
<dbReference type="VEuPathDB" id="TrichDB:TVAGG3_0289950"/>
<gene>
    <name evidence="3" type="ORF">TVAG_451950</name>
</gene>
<dbReference type="GO" id="GO:0031048">
    <property type="term" value="P:regulatory ncRNA-mediated heterochromatin formation"/>
    <property type="evidence" value="ECO:0000318"/>
    <property type="project" value="GO_Central"/>
</dbReference>
<dbReference type="InterPro" id="IPR027417">
    <property type="entry name" value="P-loop_NTPase"/>
</dbReference>
<sequence length="685" mass="80047">MFESIKIWIPSEIRIKAILSINYDDCGELFYAISNSKLLNWKIHDPDFILNVNPYVLLKNEYLSSFLVDSHDPIPANEIEVSKFCSFIPESKDMSENDMIDKFTTLDHEQYKACINFFLRNITLVNGCAGSGKSHLANHAVKLFNTAKTSEILAVVTQTKHTTDEIISHALPFMEKGDILRHASLNLTSTEEIKEVSFTDELLKMSPHFDERKTMKRSLAFARKGLQDFNNIIPQIYDLALLIKNKIADDDKNYTKICSNFLILKYFIDFDSFADIFTKDVRFKPNYKPTYEDIIHFWLDKDFYNSKITHKDPFAIPIDDFSNCYPKEEDIYKDSEIVPDFPDEDCSRKIKFTETNIKELLEAEDDDDDVDHFVPDFSDALTMKTKSIYSLGAVPFQTIASDSRMSYFNMFLKGIYQNKAWSPLQQIYIYIRYVLRNLIDWRNDYKAIVNMRTKELEKIEINCLADVYRKYKVIVMTASYASKYREALERAGVHYMIIEEAGELTEATTISLIPKNLTHLMMIGDYKQLRPSVEYELRSEQNSAYSFDISTFERLVKKALDVKSPDLFYLNVQRRMHPEISYPIRKLICQEMVDGDNSKRSLEGYKLRDRVSFILHDFEESSSKETRSRSNENEAILAVYTALFYLHRGFQSTEITILTLYKGQEEEVKKQWNKIFKEKEKQAAF</sequence>
<dbReference type="eggNOG" id="KOG1807">
    <property type="taxonomic scope" value="Eukaryota"/>
</dbReference>
<evidence type="ECO:0008006" key="5">
    <source>
        <dbReference type="Google" id="ProtNLM"/>
    </source>
</evidence>
<dbReference type="OMA" id="IEINCLA"/>
<reference evidence="3" key="2">
    <citation type="journal article" date="2007" name="Science">
        <title>Draft genome sequence of the sexually transmitted pathogen Trichomonas vaginalis.</title>
        <authorList>
            <person name="Carlton J.M."/>
            <person name="Hirt R.P."/>
            <person name="Silva J.C."/>
            <person name="Delcher A.L."/>
            <person name="Schatz M."/>
            <person name="Zhao Q."/>
            <person name="Wortman J.R."/>
            <person name="Bidwell S.L."/>
            <person name="Alsmark U.C.M."/>
            <person name="Besteiro S."/>
            <person name="Sicheritz-Ponten T."/>
            <person name="Noel C.J."/>
            <person name="Dacks J.B."/>
            <person name="Foster P.G."/>
            <person name="Simillion C."/>
            <person name="Van de Peer Y."/>
            <person name="Miranda-Saavedra D."/>
            <person name="Barton G.J."/>
            <person name="Westrop G.D."/>
            <person name="Mueller S."/>
            <person name="Dessi D."/>
            <person name="Fiori P.L."/>
            <person name="Ren Q."/>
            <person name="Paulsen I."/>
            <person name="Zhang H."/>
            <person name="Bastida-Corcuera F.D."/>
            <person name="Simoes-Barbosa A."/>
            <person name="Brown M.T."/>
            <person name="Hayes R.D."/>
            <person name="Mukherjee M."/>
            <person name="Okumura C.Y."/>
            <person name="Schneider R."/>
            <person name="Smith A.J."/>
            <person name="Vanacova S."/>
            <person name="Villalvazo M."/>
            <person name="Haas B.J."/>
            <person name="Pertea M."/>
            <person name="Feldblyum T.V."/>
            <person name="Utterback T.R."/>
            <person name="Shu C.L."/>
            <person name="Osoegawa K."/>
            <person name="de Jong P.J."/>
            <person name="Hrdy I."/>
            <person name="Horvathova L."/>
            <person name="Zubacova Z."/>
            <person name="Dolezal P."/>
            <person name="Malik S.B."/>
            <person name="Logsdon J.M. Jr."/>
            <person name="Henze K."/>
            <person name="Gupta A."/>
            <person name="Wang C.C."/>
            <person name="Dunne R.L."/>
            <person name="Upcroft J.A."/>
            <person name="Upcroft P."/>
            <person name="White O."/>
            <person name="Salzberg S.L."/>
            <person name="Tang P."/>
            <person name="Chiu C.-H."/>
            <person name="Lee Y.-S."/>
            <person name="Embley T.M."/>
            <person name="Coombs G.H."/>
            <person name="Mottram J.C."/>
            <person name="Tachezy J."/>
            <person name="Fraser-Liggett C.M."/>
            <person name="Johnson P.J."/>
        </authorList>
    </citation>
    <scope>NUCLEOTIDE SEQUENCE [LARGE SCALE GENOMIC DNA]</scope>
    <source>
        <strain evidence="3">G3</strain>
    </source>
</reference>
<reference evidence="3" key="1">
    <citation type="submission" date="2006-10" db="EMBL/GenBank/DDBJ databases">
        <authorList>
            <person name="Amadeo P."/>
            <person name="Zhao Q."/>
            <person name="Wortman J."/>
            <person name="Fraser-Liggett C."/>
            <person name="Carlton J."/>
        </authorList>
    </citation>
    <scope>NUCLEOTIDE SEQUENCE</scope>
    <source>
        <strain evidence="3">G3</strain>
    </source>
</reference>
<dbReference type="InParanoid" id="A2DJR7"/>
<organism evidence="3 4">
    <name type="scientific">Trichomonas vaginalis (strain ATCC PRA-98 / G3)</name>
    <dbReference type="NCBI Taxonomy" id="412133"/>
    <lineage>
        <taxon>Eukaryota</taxon>
        <taxon>Metamonada</taxon>
        <taxon>Parabasalia</taxon>
        <taxon>Trichomonadida</taxon>
        <taxon>Trichomonadidae</taxon>
        <taxon>Trichomonas</taxon>
    </lineage>
</organism>
<proteinExistence type="predicted"/>
<dbReference type="STRING" id="5722.A2DJR7"/>
<dbReference type="KEGG" id="tva:5464801"/>
<evidence type="ECO:0000313" key="4">
    <source>
        <dbReference type="Proteomes" id="UP000001542"/>
    </source>
</evidence>
<dbReference type="GO" id="GO:0004386">
    <property type="term" value="F:helicase activity"/>
    <property type="evidence" value="ECO:0007669"/>
    <property type="project" value="InterPro"/>
</dbReference>
<feature type="domain" description="DNA2/NAM7 helicase helicase" evidence="1">
    <location>
        <begin position="443"/>
        <end position="533"/>
    </location>
</feature>
<dbReference type="GO" id="GO:0031380">
    <property type="term" value="C:nuclear RNA-directed RNA polymerase complex"/>
    <property type="evidence" value="ECO:0000318"/>
    <property type="project" value="GO_Central"/>
</dbReference>
<evidence type="ECO:0000313" key="3">
    <source>
        <dbReference type="EMBL" id="EAY19281.1"/>
    </source>
</evidence>
<dbReference type="Pfam" id="PF13086">
    <property type="entry name" value="AAA_11"/>
    <property type="match status" value="1"/>
</dbReference>
<evidence type="ECO:0000259" key="2">
    <source>
        <dbReference type="Pfam" id="PF13087"/>
    </source>
</evidence>
<dbReference type="PANTHER" id="PTHR10887">
    <property type="entry name" value="DNA2/NAM7 HELICASE FAMILY"/>
    <property type="match status" value="1"/>
</dbReference>
<dbReference type="Gene3D" id="3.40.50.300">
    <property type="entry name" value="P-loop containing nucleotide triphosphate hydrolases"/>
    <property type="match status" value="3"/>
</dbReference>
<name>A2DJR7_TRIV3</name>
<dbReference type="InterPro" id="IPR045055">
    <property type="entry name" value="DNA2/NAM7-like"/>
</dbReference>
<dbReference type="OrthoDB" id="2423195at2759"/>